<dbReference type="SMART" id="SM00552">
    <property type="entry name" value="ADEAMc"/>
    <property type="match status" value="1"/>
</dbReference>
<proteinExistence type="inferred from homology"/>
<dbReference type="PANTHER" id="PTHR46516">
    <property type="entry name" value="TRNA-SPECIFIC ADENOSINE DEAMINASE 1"/>
    <property type="match status" value="1"/>
</dbReference>
<evidence type="ECO:0000256" key="4">
    <source>
        <dbReference type="ARBA" id="ARBA00022833"/>
    </source>
</evidence>
<dbReference type="Pfam" id="PF02137">
    <property type="entry name" value="A_deamin"/>
    <property type="match status" value="1"/>
</dbReference>
<dbReference type="AlphaFoldDB" id="A0A8H7UMY3"/>
<dbReference type="EMBL" id="JAEPQZ010000002">
    <property type="protein sequence ID" value="KAG2184719.1"/>
    <property type="molecule type" value="Genomic_DNA"/>
</dbReference>
<feature type="domain" description="A to I editase" evidence="12">
    <location>
        <begin position="89"/>
        <end position="457"/>
    </location>
</feature>
<keyword evidence="3" id="KW-0378">Hydrolase</keyword>
<evidence type="ECO:0000256" key="3">
    <source>
        <dbReference type="ARBA" id="ARBA00022801"/>
    </source>
</evidence>
<dbReference type="EC" id="3.5.4.34" evidence="8"/>
<comment type="similarity">
    <text evidence="7">Belongs to the ADAT1 family.</text>
</comment>
<evidence type="ECO:0000256" key="1">
    <source>
        <dbReference type="ARBA" id="ARBA00022694"/>
    </source>
</evidence>
<dbReference type="GO" id="GO:0008033">
    <property type="term" value="P:tRNA processing"/>
    <property type="evidence" value="ECO:0007669"/>
    <property type="project" value="UniProtKB-KW"/>
</dbReference>
<evidence type="ECO:0000256" key="6">
    <source>
        <dbReference type="ARBA" id="ARBA00037784"/>
    </source>
</evidence>
<keyword evidence="14" id="KW-1185">Reference proteome</keyword>
<dbReference type="GO" id="GO:0046872">
    <property type="term" value="F:metal ion binding"/>
    <property type="evidence" value="ECO:0007669"/>
    <property type="project" value="UniProtKB-KW"/>
</dbReference>
<evidence type="ECO:0000259" key="12">
    <source>
        <dbReference type="PROSITE" id="PS50141"/>
    </source>
</evidence>
<dbReference type="Proteomes" id="UP000654370">
    <property type="component" value="Unassembled WGS sequence"/>
</dbReference>
<dbReference type="OrthoDB" id="10268011at2759"/>
<evidence type="ECO:0000313" key="13">
    <source>
        <dbReference type="EMBL" id="KAG2184719.1"/>
    </source>
</evidence>
<evidence type="ECO:0000256" key="2">
    <source>
        <dbReference type="ARBA" id="ARBA00022723"/>
    </source>
</evidence>
<comment type="function">
    <text evidence="6">Specifically deaminates adenosine-37 to inosine in tRNA-Ala.</text>
</comment>
<keyword evidence="2" id="KW-0479">Metal-binding</keyword>
<evidence type="ECO:0000256" key="8">
    <source>
        <dbReference type="ARBA" id="ARBA00038940"/>
    </source>
</evidence>
<sequence length="469" mass="53008">MFKPWLQADHEQQFADKVASACLDQYQKLPATGKPSINNGKHEWTILAGIVLVRQVEVVTEQTPAKSKKTYFSVDNHHFEISVVSIGRTGLKCMPLSKLSKYGDLVQDSHAEVIARRGFNKYLLNEIENCASSKPSIFENVHDVISNLKLKALHSFHMYISQAPCGDASMTKLEAIQSEESQNAYIKGLKRKKCTQELAEDPLTQYTYRSKKRKSEDEAEQPGDAIASTIRRGRVGYQEFGILRTKPGRVDSEPSLCMSCSDKLARWNVLGLQSALISTLIPPIYLDCVIVNEMFDLPALRRSLFERLSNLTPIESPYRLAKPKILHSSKQFLHSKQALEKTVECSQIITCNTAISWIPGMSKAEVIVNGRRQGASKPKNGQHSLKSRASICKLSLFQRFASIWEILKEKDSRLILDTTWMYQDAKSKATMYNKTKHKLLDNCFQEWVQSPDEVNMFDLQGSIAEPTNT</sequence>
<keyword evidence="1" id="KW-0819">tRNA processing</keyword>
<comment type="catalytic activity">
    <reaction evidence="11">
        <text>adenosine(37) in tRNA(Ala) + H2O + H(+) = inosine(37) in tRNA(Ala) + NH4(+)</text>
        <dbReference type="Rhea" id="RHEA:50968"/>
        <dbReference type="Rhea" id="RHEA-COMP:12855"/>
        <dbReference type="Rhea" id="RHEA-COMP:12856"/>
        <dbReference type="ChEBI" id="CHEBI:15377"/>
        <dbReference type="ChEBI" id="CHEBI:15378"/>
        <dbReference type="ChEBI" id="CHEBI:28938"/>
        <dbReference type="ChEBI" id="CHEBI:74411"/>
        <dbReference type="ChEBI" id="CHEBI:82852"/>
        <dbReference type="EC" id="3.5.4.34"/>
    </reaction>
</comment>
<keyword evidence="4" id="KW-0862">Zinc</keyword>
<evidence type="ECO:0000256" key="5">
    <source>
        <dbReference type="ARBA" id="ARBA00037026"/>
    </source>
</evidence>
<name>A0A8H7UMY3_MORIS</name>
<reference evidence="13" key="1">
    <citation type="submission" date="2020-12" db="EMBL/GenBank/DDBJ databases">
        <title>Metabolic potential, ecology and presence of endohyphal bacteria is reflected in genomic diversity of Mucoromycotina.</title>
        <authorList>
            <person name="Muszewska A."/>
            <person name="Okrasinska A."/>
            <person name="Steczkiewicz K."/>
            <person name="Drgas O."/>
            <person name="Orlowska M."/>
            <person name="Perlinska-Lenart U."/>
            <person name="Aleksandrzak-Piekarczyk T."/>
            <person name="Szatraj K."/>
            <person name="Zielenkiewicz U."/>
            <person name="Pilsyk S."/>
            <person name="Malc E."/>
            <person name="Mieczkowski P."/>
            <person name="Kruszewska J.S."/>
            <person name="Biernat P."/>
            <person name="Pawlowska J."/>
        </authorList>
    </citation>
    <scope>NUCLEOTIDE SEQUENCE</scope>
    <source>
        <strain evidence="13">WA0000067209</strain>
    </source>
</reference>
<evidence type="ECO:0000313" key="14">
    <source>
        <dbReference type="Proteomes" id="UP000654370"/>
    </source>
</evidence>
<evidence type="ECO:0000256" key="10">
    <source>
        <dbReference type="ARBA" id="ARBA00041760"/>
    </source>
</evidence>
<gene>
    <name evidence="13" type="ORF">INT43_000632</name>
</gene>
<evidence type="ECO:0000256" key="7">
    <source>
        <dbReference type="ARBA" id="ARBA00038326"/>
    </source>
</evidence>
<organism evidence="13 14">
    <name type="scientific">Mortierella isabellina</name>
    <name type="common">Filamentous fungus</name>
    <name type="synonym">Umbelopsis isabellina</name>
    <dbReference type="NCBI Taxonomy" id="91625"/>
    <lineage>
        <taxon>Eukaryota</taxon>
        <taxon>Fungi</taxon>
        <taxon>Fungi incertae sedis</taxon>
        <taxon>Mucoromycota</taxon>
        <taxon>Mucoromycotina</taxon>
        <taxon>Umbelopsidomycetes</taxon>
        <taxon>Umbelopsidales</taxon>
        <taxon>Umbelopsidaceae</taxon>
        <taxon>Umbelopsis</taxon>
    </lineage>
</organism>
<protein>
    <recommendedName>
        <fullName evidence="9">tRNA-specific adenosine deaminase 1</fullName>
        <ecNumber evidence="8">3.5.4.34</ecNumber>
    </recommendedName>
    <alternativeName>
        <fullName evidence="10">tRNA-specific adenosine-37 deaminase</fullName>
    </alternativeName>
</protein>
<dbReference type="InterPro" id="IPR002466">
    <property type="entry name" value="A_deamin"/>
</dbReference>
<dbReference type="PROSITE" id="PS50141">
    <property type="entry name" value="A_DEAMIN_EDITASE"/>
    <property type="match status" value="1"/>
</dbReference>
<dbReference type="GO" id="GO:0003723">
    <property type="term" value="F:RNA binding"/>
    <property type="evidence" value="ECO:0007669"/>
    <property type="project" value="InterPro"/>
</dbReference>
<evidence type="ECO:0000256" key="9">
    <source>
        <dbReference type="ARBA" id="ARBA00040502"/>
    </source>
</evidence>
<comment type="caution">
    <text evidence="13">The sequence shown here is derived from an EMBL/GenBank/DDBJ whole genome shotgun (WGS) entry which is preliminary data.</text>
</comment>
<dbReference type="GO" id="GO:0043829">
    <property type="term" value="F:tRNA-specific adenosine-37 deaminase activity"/>
    <property type="evidence" value="ECO:0007669"/>
    <property type="project" value="UniProtKB-EC"/>
</dbReference>
<evidence type="ECO:0000256" key="11">
    <source>
        <dbReference type="ARBA" id="ARBA00047635"/>
    </source>
</evidence>
<dbReference type="PANTHER" id="PTHR46516:SF1">
    <property type="entry name" value="TRNA-SPECIFIC ADENOSINE DEAMINASE 1"/>
    <property type="match status" value="1"/>
</dbReference>
<comment type="cofactor">
    <cofactor evidence="5">
        <name>1D-myo-inositol hexakisphosphate</name>
        <dbReference type="ChEBI" id="CHEBI:58130"/>
    </cofactor>
</comment>
<accession>A0A8H7UMY3</accession>